<dbReference type="GO" id="GO:0060271">
    <property type="term" value="P:cilium assembly"/>
    <property type="evidence" value="ECO:0007669"/>
    <property type="project" value="TreeGrafter"/>
</dbReference>
<proteinExistence type="inferred from homology"/>
<evidence type="ECO:0000313" key="10">
    <source>
        <dbReference type="EMBL" id="KAG8536228.1"/>
    </source>
</evidence>
<keyword evidence="11" id="KW-1185">Reference proteome</keyword>
<dbReference type="AlphaFoldDB" id="A0AAV6YQB6"/>
<keyword evidence="4" id="KW-0963">Cytoplasm</keyword>
<dbReference type="PANTHER" id="PTHR34174">
    <property type="entry name" value="HYDROLETHALUS SYNDROME PROTEIN 1"/>
    <property type="match status" value="1"/>
</dbReference>
<evidence type="ECO:0000313" key="11">
    <source>
        <dbReference type="Proteomes" id="UP000824782"/>
    </source>
</evidence>
<gene>
    <name evidence="10" type="ORF">GDO81_026851</name>
</gene>
<evidence type="ECO:0000256" key="7">
    <source>
        <dbReference type="ARBA" id="ARBA00023273"/>
    </source>
</evidence>
<evidence type="ECO:0000256" key="6">
    <source>
        <dbReference type="ARBA" id="ARBA00023212"/>
    </source>
</evidence>
<dbReference type="Pfam" id="PF15311">
    <property type="entry name" value="HYLS1_C"/>
    <property type="match status" value="1"/>
</dbReference>
<dbReference type="EMBL" id="WNYA01047906">
    <property type="protein sequence ID" value="KAG8536228.1"/>
    <property type="molecule type" value="Genomic_DNA"/>
</dbReference>
<protein>
    <recommendedName>
        <fullName evidence="9">Centriolar and ciliogenesis-associated protein HYLS1 C-terminal domain-containing protein</fullName>
    </recommendedName>
</protein>
<feature type="region of interest" description="Disordered" evidence="8">
    <location>
        <begin position="1"/>
        <end position="39"/>
    </location>
</feature>
<dbReference type="Proteomes" id="UP000824782">
    <property type="component" value="Unassembled WGS sequence"/>
</dbReference>
<dbReference type="GO" id="GO:0005814">
    <property type="term" value="C:centriole"/>
    <property type="evidence" value="ECO:0007669"/>
    <property type="project" value="UniProtKB-SubCell"/>
</dbReference>
<evidence type="ECO:0000256" key="3">
    <source>
        <dbReference type="ARBA" id="ARBA00010091"/>
    </source>
</evidence>
<evidence type="ECO:0000259" key="9">
    <source>
        <dbReference type="Pfam" id="PF15311"/>
    </source>
</evidence>
<organism evidence="10 11">
    <name type="scientific">Engystomops pustulosus</name>
    <name type="common">Tungara frog</name>
    <name type="synonym">Physalaemus pustulosus</name>
    <dbReference type="NCBI Taxonomy" id="76066"/>
    <lineage>
        <taxon>Eukaryota</taxon>
        <taxon>Metazoa</taxon>
        <taxon>Chordata</taxon>
        <taxon>Craniata</taxon>
        <taxon>Vertebrata</taxon>
        <taxon>Euteleostomi</taxon>
        <taxon>Amphibia</taxon>
        <taxon>Batrachia</taxon>
        <taxon>Anura</taxon>
        <taxon>Neobatrachia</taxon>
        <taxon>Hyloidea</taxon>
        <taxon>Leptodactylidae</taxon>
        <taxon>Leiuperinae</taxon>
        <taxon>Engystomops</taxon>
    </lineage>
</organism>
<dbReference type="GO" id="GO:0097730">
    <property type="term" value="C:non-motile cilium"/>
    <property type="evidence" value="ECO:0007669"/>
    <property type="project" value="TreeGrafter"/>
</dbReference>
<evidence type="ECO:0000256" key="2">
    <source>
        <dbReference type="ARBA" id="ARBA00004138"/>
    </source>
</evidence>
<keyword evidence="5" id="KW-0970">Cilium biogenesis/degradation</keyword>
<feature type="compositionally biased region" description="Low complexity" evidence="8">
    <location>
        <begin position="1"/>
        <end position="11"/>
    </location>
</feature>
<comment type="caution">
    <text evidence="10">The sequence shown here is derived from an EMBL/GenBank/DDBJ whole genome shotgun (WGS) entry which is preliminary data.</text>
</comment>
<evidence type="ECO:0000256" key="4">
    <source>
        <dbReference type="ARBA" id="ARBA00022490"/>
    </source>
</evidence>
<comment type="similarity">
    <text evidence="3">Belongs to the HYLS1 family.</text>
</comment>
<dbReference type="InterPro" id="IPR052319">
    <property type="entry name" value="Centriolar_ciliogenesis_assoc"/>
</dbReference>
<evidence type="ECO:0000256" key="8">
    <source>
        <dbReference type="SAM" id="MobiDB-lite"/>
    </source>
</evidence>
<reference evidence="10" key="1">
    <citation type="thesis" date="2020" institute="ProQuest LLC" country="789 East Eisenhower Parkway, Ann Arbor, MI, USA">
        <title>Comparative Genomics and Chromosome Evolution.</title>
        <authorList>
            <person name="Mudd A.B."/>
        </authorList>
    </citation>
    <scope>NUCLEOTIDE SEQUENCE</scope>
    <source>
        <strain evidence="10">237g6f4</strain>
        <tissue evidence="10">Blood</tissue>
    </source>
</reference>
<name>A0AAV6YQB6_ENGPU</name>
<feature type="domain" description="Centriolar and ciliogenesis-associated protein HYLS1 C-terminal" evidence="9">
    <location>
        <begin position="198"/>
        <end position="279"/>
    </location>
</feature>
<evidence type="ECO:0000256" key="5">
    <source>
        <dbReference type="ARBA" id="ARBA00022794"/>
    </source>
</evidence>
<dbReference type="PANTHER" id="PTHR34174:SF1">
    <property type="entry name" value="CENTRIOLAR AND CILIOGENESIS-ASSOCIATED PROTEIN HYLS1"/>
    <property type="match status" value="1"/>
</dbReference>
<dbReference type="InterPro" id="IPR027918">
    <property type="entry name" value="HYLS1_C_dom"/>
</dbReference>
<keyword evidence="6" id="KW-0206">Cytoskeleton</keyword>
<comment type="subcellular location">
    <subcellularLocation>
        <location evidence="2">Cell projection</location>
        <location evidence="2">Cilium</location>
    </subcellularLocation>
    <subcellularLocation>
        <location evidence="1">Cytoplasm</location>
        <location evidence="1">Cytoskeleton</location>
        <location evidence="1">Microtubule organizing center</location>
        <location evidence="1">Centrosome</location>
        <location evidence="1">Centriole</location>
    </subcellularLocation>
</comment>
<sequence length="290" mass="32281">MSVSGSCSPHSVSDESTLRSAPLSGSVDEGSSVRSAPLGVSVEELRSELSLLGFTSVPEERLLQFKQDLEYLMRSRAALELTAGSSGDEDLKKERQRSEGLVSAWDNLPAWPAAHHQPPAHKGDLDSYTKHTVRSGAQDPEKSRAPVVTRKVLRRKSDGQLQVCDESLSSADTEPEDSRVSGGELHAVKSFIRLPSHSLLEQYRQRSDPVGRYQEYKQSWDALQGSLEKRRKELRWGVRERMMSAPPLSLPRALPVSNSYVIPTEKKRYGLRWAIRQDLVNGHIPRGDSS</sequence>
<keyword evidence="7" id="KW-0966">Cell projection</keyword>
<evidence type="ECO:0000256" key="1">
    <source>
        <dbReference type="ARBA" id="ARBA00004114"/>
    </source>
</evidence>
<accession>A0AAV6YQB6</accession>